<dbReference type="Proteomes" id="UP000028059">
    <property type="component" value="Unassembled WGS sequence"/>
</dbReference>
<proteinExistence type="predicted"/>
<gene>
    <name evidence="2" type="ORF">AAA799N04_00620</name>
</gene>
<keyword evidence="3" id="KW-1185">Reference proteome</keyword>
<keyword evidence="1" id="KW-0812">Transmembrane</keyword>
<feature type="transmembrane region" description="Helical" evidence="1">
    <location>
        <begin position="5"/>
        <end position="21"/>
    </location>
</feature>
<name>A0A081RP27_9ARCH</name>
<comment type="caution">
    <text evidence="2">The sequence shown here is derived from an EMBL/GenBank/DDBJ whole genome shotgun (WGS) entry which is preliminary data.</text>
</comment>
<keyword evidence="1" id="KW-1133">Transmembrane helix</keyword>
<dbReference type="AlphaFoldDB" id="A0A081RP27"/>
<feature type="transmembrane region" description="Helical" evidence="1">
    <location>
        <begin position="41"/>
        <end position="62"/>
    </location>
</feature>
<sequence length="73" mass="8293">MVLPIIILVVIPIFLGVSYVAPFDPPSEFEEPQIPESSGAAVLYVLLMGIWVVFLLRIIILMRRGSYKITQRY</sequence>
<evidence type="ECO:0000313" key="2">
    <source>
        <dbReference type="EMBL" id="KEQ56950.1"/>
    </source>
</evidence>
<evidence type="ECO:0000313" key="3">
    <source>
        <dbReference type="Proteomes" id="UP000028059"/>
    </source>
</evidence>
<protein>
    <submittedName>
        <fullName evidence="2">Uncharacterized protein</fullName>
    </submittedName>
</protein>
<evidence type="ECO:0000256" key="1">
    <source>
        <dbReference type="SAM" id="Phobius"/>
    </source>
</evidence>
<reference evidence="2 3" key="1">
    <citation type="submission" date="2014-06" db="EMBL/GenBank/DDBJ databases">
        <authorList>
            <person name="Ngugi D.K."/>
            <person name="Blom J."/>
            <person name="Alam I."/>
            <person name="Rashid M."/>
            <person name="Ba Alawi W."/>
            <person name="Zhang G."/>
            <person name="Hikmawan T."/>
            <person name="Guan Y."/>
            <person name="Antunes A."/>
            <person name="Siam R."/>
            <person name="ElDorry H."/>
            <person name="Bajic V."/>
            <person name="Stingl U."/>
        </authorList>
    </citation>
    <scope>NUCLEOTIDE SEQUENCE [LARGE SCALE GENOMIC DNA]</scope>
    <source>
        <strain evidence="2">SCGC AAA799-N04</strain>
    </source>
</reference>
<keyword evidence="1" id="KW-0472">Membrane</keyword>
<organism evidence="2 3">
    <name type="scientific">Marine Group I thaumarchaeote SCGC AAA799-N04</name>
    <dbReference type="NCBI Taxonomy" id="1502293"/>
    <lineage>
        <taxon>Archaea</taxon>
        <taxon>Nitrososphaerota</taxon>
        <taxon>Marine Group I</taxon>
    </lineage>
</organism>
<accession>A0A081RP27</accession>
<dbReference type="EMBL" id="JOKN01000007">
    <property type="protein sequence ID" value="KEQ56950.1"/>
    <property type="molecule type" value="Genomic_DNA"/>
</dbReference>